<keyword evidence="4" id="KW-1185">Reference proteome</keyword>
<comment type="caution">
    <text evidence="3">The sequence shown here is derived from an EMBL/GenBank/DDBJ whole genome shotgun (WGS) entry which is preliminary data.</text>
</comment>
<evidence type="ECO:0000313" key="3">
    <source>
        <dbReference type="EMBL" id="RKR75240.1"/>
    </source>
</evidence>
<dbReference type="InterPro" id="IPR052158">
    <property type="entry name" value="INH-QAR"/>
</dbReference>
<evidence type="ECO:0000259" key="2">
    <source>
        <dbReference type="Pfam" id="PF01965"/>
    </source>
</evidence>
<dbReference type="SUPFAM" id="SSF52317">
    <property type="entry name" value="Class I glutamine amidotransferase-like"/>
    <property type="match status" value="1"/>
</dbReference>
<evidence type="ECO:0000256" key="1">
    <source>
        <dbReference type="SAM" id="MobiDB-lite"/>
    </source>
</evidence>
<dbReference type="AlphaFoldDB" id="A0A495IHQ5"/>
<dbReference type="CDD" id="cd03139">
    <property type="entry name" value="GATase1_PfpI_2"/>
    <property type="match status" value="1"/>
</dbReference>
<dbReference type="Gene3D" id="3.40.50.880">
    <property type="match status" value="1"/>
</dbReference>
<dbReference type="EMBL" id="RBKS01000001">
    <property type="protein sequence ID" value="RKR75240.1"/>
    <property type="molecule type" value="Genomic_DNA"/>
</dbReference>
<reference evidence="3 4" key="1">
    <citation type="submission" date="2018-10" db="EMBL/GenBank/DDBJ databases">
        <title>Sequencing the genomes of 1000 actinobacteria strains.</title>
        <authorList>
            <person name="Klenk H.-P."/>
        </authorList>
    </citation>
    <scope>NUCLEOTIDE SEQUENCE [LARGE SCALE GENOMIC DNA]</scope>
    <source>
        <strain evidence="3 4">DSM 17894</strain>
    </source>
</reference>
<name>A0A495IHQ5_9MICO</name>
<dbReference type="Proteomes" id="UP000280008">
    <property type="component" value="Unassembled WGS sequence"/>
</dbReference>
<feature type="region of interest" description="Disordered" evidence="1">
    <location>
        <begin position="191"/>
        <end position="239"/>
    </location>
</feature>
<dbReference type="GO" id="GO:0006355">
    <property type="term" value="P:regulation of DNA-templated transcription"/>
    <property type="evidence" value="ECO:0007669"/>
    <property type="project" value="TreeGrafter"/>
</dbReference>
<sequence>MADTPVAGAGPLTFVALLFPRVTQLDLTGPVQFLSRLPGATVHLAWHDVAPVPTDSGFSIVPTVSFDEAPQADVLLVPGGDGAFELMDDQAALDFVRRQAEGASYVTSVCTGAFVLGAAGLLDGVRATTHWASRAMLADLGAIPTEGRTVRDGRVITGGGVTSGIDFALTVAAELYGDDEARRVQLQMEYAPEPPFDAGSPTRPEADQDRVRRMLETNRERRGPAVARAAARLREAGRP</sequence>
<dbReference type="PANTHER" id="PTHR43130">
    <property type="entry name" value="ARAC-FAMILY TRANSCRIPTIONAL REGULATOR"/>
    <property type="match status" value="1"/>
</dbReference>
<organism evidence="3 4">
    <name type="scientific">Frondihabitans australicus</name>
    <dbReference type="NCBI Taxonomy" id="386892"/>
    <lineage>
        <taxon>Bacteria</taxon>
        <taxon>Bacillati</taxon>
        <taxon>Actinomycetota</taxon>
        <taxon>Actinomycetes</taxon>
        <taxon>Micrococcales</taxon>
        <taxon>Microbacteriaceae</taxon>
        <taxon>Frondihabitans</taxon>
    </lineage>
</organism>
<accession>A0A495IHQ5</accession>
<dbReference type="InterPro" id="IPR029062">
    <property type="entry name" value="Class_I_gatase-like"/>
</dbReference>
<gene>
    <name evidence="3" type="ORF">C8E83_2378</name>
</gene>
<protein>
    <submittedName>
        <fullName evidence="3">Cyclohexyl-isocyanide hydratase</fullName>
    </submittedName>
</protein>
<dbReference type="InterPro" id="IPR002818">
    <property type="entry name" value="DJ-1/PfpI"/>
</dbReference>
<feature type="domain" description="DJ-1/PfpI" evidence="2">
    <location>
        <begin position="17"/>
        <end position="173"/>
    </location>
</feature>
<proteinExistence type="predicted"/>
<feature type="compositionally biased region" description="Basic and acidic residues" evidence="1">
    <location>
        <begin position="204"/>
        <end position="223"/>
    </location>
</feature>
<dbReference type="PANTHER" id="PTHR43130:SF2">
    <property type="entry name" value="DJ-1_PFPI DOMAIN-CONTAINING PROTEIN"/>
    <property type="match status" value="1"/>
</dbReference>
<dbReference type="RefSeq" id="WP_245981634.1">
    <property type="nucleotide sequence ID" value="NZ_RBKS01000001.1"/>
</dbReference>
<evidence type="ECO:0000313" key="4">
    <source>
        <dbReference type="Proteomes" id="UP000280008"/>
    </source>
</evidence>
<dbReference type="Pfam" id="PF01965">
    <property type="entry name" value="DJ-1_PfpI"/>
    <property type="match status" value="1"/>
</dbReference>